<reference evidence="2 3" key="1">
    <citation type="submission" date="2013-05" db="EMBL/GenBank/DDBJ databases">
        <title>Draft genome of the parasitic nematode Anyclostoma ceylanicum.</title>
        <authorList>
            <person name="Mitreva M."/>
        </authorList>
    </citation>
    <scope>NUCLEOTIDE SEQUENCE [LARGE SCALE GENOMIC DNA]</scope>
</reference>
<dbReference type="SMART" id="SM00220">
    <property type="entry name" value="S_TKc"/>
    <property type="match status" value="1"/>
</dbReference>
<organism evidence="2 3">
    <name type="scientific">Ancylostoma ceylanicum</name>
    <dbReference type="NCBI Taxonomy" id="53326"/>
    <lineage>
        <taxon>Eukaryota</taxon>
        <taxon>Metazoa</taxon>
        <taxon>Ecdysozoa</taxon>
        <taxon>Nematoda</taxon>
        <taxon>Chromadorea</taxon>
        <taxon>Rhabditida</taxon>
        <taxon>Rhabditina</taxon>
        <taxon>Rhabditomorpha</taxon>
        <taxon>Strongyloidea</taxon>
        <taxon>Ancylostomatidae</taxon>
        <taxon>Ancylostomatinae</taxon>
        <taxon>Ancylostoma</taxon>
    </lineage>
</organism>
<dbReference type="Gene3D" id="3.30.200.20">
    <property type="entry name" value="Phosphorylase Kinase, domain 1"/>
    <property type="match status" value="1"/>
</dbReference>
<dbReference type="AlphaFoldDB" id="A0A0D6LKX5"/>
<dbReference type="InterPro" id="IPR050235">
    <property type="entry name" value="CK1_Ser-Thr_kinase"/>
</dbReference>
<dbReference type="PANTHER" id="PTHR11909">
    <property type="entry name" value="CASEIN KINASE-RELATED"/>
    <property type="match status" value="1"/>
</dbReference>
<dbReference type="Proteomes" id="UP000054495">
    <property type="component" value="Unassembled WGS sequence"/>
</dbReference>
<accession>A0A0D6LKX5</accession>
<keyword evidence="3" id="KW-1185">Reference proteome</keyword>
<dbReference type="GO" id="GO:0005524">
    <property type="term" value="F:ATP binding"/>
    <property type="evidence" value="ECO:0007669"/>
    <property type="project" value="InterPro"/>
</dbReference>
<evidence type="ECO:0000313" key="2">
    <source>
        <dbReference type="EMBL" id="EPB72710.1"/>
    </source>
</evidence>
<dbReference type="InterPro" id="IPR000719">
    <property type="entry name" value="Prot_kinase_dom"/>
</dbReference>
<evidence type="ECO:0000313" key="3">
    <source>
        <dbReference type="Proteomes" id="UP000054495"/>
    </source>
</evidence>
<gene>
    <name evidence="2" type="ORF">ANCCEY_08197</name>
</gene>
<dbReference type="SUPFAM" id="SSF56112">
    <property type="entry name" value="Protein kinase-like (PK-like)"/>
    <property type="match status" value="1"/>
</dbReference>
<dbReference type="InterPro" id="IPR011009">
    <property type="entry name" value="Kinase-like_dom_sf"/>
</dbReference>
<name>A0A0D6LKX5_9BILA</name>
<dbReference type="GO" id="GO:0004672">
    <property type="term" value="F:protein kinase activity"/>
    <property type="evidence" value="ECO:0007669"/>
    <property type="project" value="InterPro"/>
</dbReference>
<protein>
    <recommendedName>
        <fullName evidence="1">Protein kinase domain-containing protein</fullName>
    </recommendedName>
</protein>
<dbReference type="EMBL" id="KE125029">
    <property type="protein sequence ID" value="EPB72710.1"/>
    <property type="molecule type" value="Genomic_DNA"/>
</dbReference>
<sequence>MQNTQNKGEKQASSPLLSNGEDIDSYTVSNLISIGGFGQVYTCFHRITHQRVAIKVEAITAKIPLLRNEALCLHYLNGRHNPHGSEPREPILRFITYGRTETLKYLVMDHCGANLRELKRATPNDQFRYFMNIDGTYKKRRPSSPFHGTLRYASVNSHNKQDLCRWDDLWSVYYIAIENMVGALPWRFITDRAKVAEMKIQYKFNTLQYGEESDMPQPLRILAYHLCQSYQDPDASFYTIPPYGCIIREVAHDLDQRHFYKNSPLDWEVEPRSTRSVADSCGDYGMGLMTNLMPVEQPLYECDGEQSFYCF</sequence>
<feature type="domain" description="Protein kinase" evidence="1">
    <location>
        <begin position="26"/>
        <end position="239"/>
    </location>
</feature>
<proteinExistence type="predicted"/>
<dbReference type="Gene3D" id="1.10.510.10">
    <property type="entry name" value="Transferase(Phosphotransferase) domain 1"/>
    <property type="match status" value="1"/>
</dbReference>
<evidence type="ECO:0000259" key="1">
    <source>
        <dbReference type="SMART" id="SM00220"/>
    </source>
</evidence>